<accession>B6HRE8</accession>
<sequence length="184" mass="19949">MAARIRGYDNNHGTGAMPVIPNDATSNVEYVSGGAYYIHTKATPHLYWSIRNGNNGFITLDTRRQPNSESIAMTRESLHQHRKMIALSLKDGIQLLALSSSGSHNIGVMGQSVSVNATSFRFSLGSFTMETSGMPGMRNSNTPQCQPSLTNSSTLVRSGSLCTRVATKESLRSIPLIQRLGVCE</sequence>
<keyword evidence="2" id="KW-1185">Reference proteome</keyword>
<dbReference type="AlphaFoldDB" id="B6HRE8"/>
<evidence type="ECO:0000313" key="2">
    <source>
        <dbReference type="Proteomes" id="UP000000724"/>
    </source>
</evidence>
<dbReference type="Proteomes" id="UP000000724">
    <property type="component" value="Contig Pc00c22"/>
</dbReference>
<gene>
    <name evidence="1" type="ORF">Pc22g07750</name>
    <name evidence="1" type="ORF">PCH_Pc22g07750</name>
</gene>
<dbReference type="EMBL" id="AM920437">
    <property type="protein sequence ID" value="CAP98063.1"/>
    <property type="molecule type" value="Genomic_DNA"/>
</dbReference>
<evidence type="ECO:0000313" key="1">
    <source>
        <dbReference type="EMBL" id="CAP98063.1"/>
    </source>
</evidence>
<name>B6HRE8_PENRW</name>
<organism evidence="1 2">
    <name type="scientific">Penicillium rubens (strain ATCC 28089 / DSM 1075 / NRRL 1951 / Wisconsin 54-1255)</name>
    <name type="common">Penicillium chrysogenum</name>
    <dbReference type="NCBI Taxonomy" id="500485"/>
    <lineage>
        <taxon>Eukaryota</taxon>
        <taxon>Fungi</taxon>
        <taxon>Dikarya</taxon>
        <taxon>Ascomycota</taxon>
        <taxon>Pezizomycotina</taxon>
        <taxon>Eurotiomycetes</taxon>
        <taxon>Eurotiomycetidae</taxon>
        <taxon>Eurotiales</taxon>
        <taxon>Aspergillaceae</taxon>
        <taxon>Penicillium</taxon>
        <taxon>Penicillium chrysogenum species complex</taxon>
    </lineage>
</organism>
<proteinExistence type="predicted"/>
<dbReference type="HOGENOM" id="CLU_1468662_0_0_1"/>
<protein>
    <submittedName>
        <fullName evidence="1">Uncharacterized protein</fullName>
    </submittedName>
</protein>
<dbReference type="OrthoDB" id="5364171at2759"/>
<dbReference type="OMA" id="CTRVATK"/>
<reference evidence="1 2" key="1">
    <citation type="journal article" date="2008" name="Nat. Biotechnol.">
        <title>Genome sequencing and analysis of the filamentous fungus Penicillium chrysogenum.</title>
        <authorList>
            <person name="van den Berg M.A."/>
            <person name="Albang R."/>
            <person name="Albermann K."/>
            <person name="Badger J.H."/>
            <person name="Daran J.-M."/>
            <person name="Driessen A.J.M."/>
            <person name="Garcia-Estrada C."/>
            <person name="Fedorova N.D."/>
            <person name="Harris D.M."/>
            <person name="Heijne W.H.M."/>
            <person name="Joardar V.S."/>
            <person name="Kiel J.A.K.W."/>
            <person name="Kovalchuk A."/>
            <person name="Martin J.F."/>
            <person name="Nierman W.C."/>
            <person name="Nijland J.G."/>
            <person name="Pronk J.T."/>
            <person name="Roubos J.A."/>
            <person name="van der Klei I.J."/>
            <person name="van Peij N.N.M.E."/>
            <person name="Veenhuis M."/>
            <person name="von Doehren H."/>
            <person name="Wagner C."/>
            <person name="Wortman J.R."/>
            <person name="Bovenberg R.A.L."/>
        </authorList>
    </citation>
    <scope>NUCLEOTIDE SEQUENCE [LARGE SCALE GENOMIC DNA]</scope>
    <source>
        <strain evidence="2">ATCC 28089 / DSM 1075 / NRRL 1951 / Wisconsin 54-1255</strain>
    </source>
</reference>
<dbReference type="VEuPathDB" id="FungiDB:PCH_Pc22g07750"/>